<name>A0ABQ1M3L4_9BACT</name>
<dbReference type="EMBL" id="BMEC01000005">
    <property type="protein sequence ID" value="GGC33758.1"/>
    <property type="molecule type" value="Genomic_DNA"/>
</dbReference>
<comment type="caution">
    <text evidence="2">The sequence shown here is derived from an EMBL/GenBank/DDBJ whole genome shotgun (WGS) entry which is preliminary data.</text>
</comment>
<evidence type="ECO:0000313" key="3">
    <source>
        <dbReference type="Proteomes" id="UP000636010"/>
    </source>
</evidence>
<sequence>MATESIKALHKNKYMIIPRVKNILWLIIIAFLSISIMLLLSPYFLSDWKVWSMAIFLTSFALTLLWGIDFSHLNIKYDNLNIFLTGYFNGRNLKLKYSEIKGFQIEEKVDQYNGLHQEIQIVMTNGKKIYLPKIAYDDYSKVEIFCHDKFKFLGIRKMKHGEFIGKLIPVMGLVSGILFLLVSIIKQFT</sequence>
<organism evidence="2 3">
    <name type="scientific">Marivirga lumbricoides</name>
    <dbReference type="NCBI Taxonomy" id="1046115"/>
    <lineage>
        <taxon>Bacteria</taxon>
        <taxon>Pseudomonadati</taxon>
        <taxon>Bacteroidota</taxon>
        <taxon>Cytophagia</taxon>
        <taxon>Cytophagales</taxon>
        <taxon>Marivirgaceae</taxon>
        <taxon>Marivirga</taxon>
    </lineage>
</organism>
<feature type="transmembrane region" description="Helical" evidence="1">
    <location>
        <begin position="23"/>
        <end position="44"/>
    </location>
</feature>
<evidence type="ECO:0000256" key="1">
    <source>
        <dbReference type="SAM" id="Phobius"/>
    </source>
</evidence>
<proteinExistence type="predicted"/>
<keyword evidence="1" id="KW-0472">Membrane</keyword>
<evidence type="ECO:0000313" key="2">
    <source>
        <dbReference type="EMBL" id="GGC33758.1"/>
    </source>
</evidence>
<keyword evidence="1" id="KW-1133">Transmembrane helix</keyword>
<gene>
    <name evidence="2" type="ORF">GCM10011506_19000</name>
</gene>
<feature type="transmembrane region" description="Helical" evidence="1">
    <location>
        <begin position="163"/>
        <end position="185"/>
    </location>
</feature>
<accession>A0ABQ1M3L4</accession>
<dbReference type="Proteomes" id="UP000636010">
    <property type="component" value="Unassembled WGS sequence"/>
</dbReference>
<reference evidence="3" key="1">
    <citation type="journal article" date="2019" name="Int. J. Syst. Evol. Microbiol.">
        <title>The Global Catalogue of Microorganisms (GCM) 10K type strain sequencing project: providing services to taxonomists for standard genome sequencing and annotation.</title>
        <authorList>
            <consortium name="The Broad Institute Genomics Platform"/>
            <consortium name="The Broad Institute Genome Sequencing Center for Infectious Disease"/>
            <person name="Wu L."/>
            <person name="Ma J."/>
        </authorList>
    </citation>
    <scope>NUCLEOTIDE SEQUENCE [LARGE SCALE GENOMIC DNA]</scope>
    <source>
        <strain evidence="3">CGMCC 1.10832</strain>
    </source>
</reference>
<keyword evidence="3" id="KW-1185">Reference proteome</keyword>
<keyword evidence="1" id="KW-0812">Transmembrane</keyword>
<feature type="transmembrane region" description="Helical" evidence="1">
    <location>
        <begin position="50"/>
        <end position="68"/>
    </location>
</feature>
<protein>
    <submittedName>
        <fullName evidence="2">Uncharacterized protein</fullName>
    </submittedName>
</protein>